<proteinExistence type="predicted"/>
<dbReference type="PROSITE" id="PS50943">
    <property type="entry name" value="HTH_CROC1"/>
    <property type="match status" value="1"/>
</dbReference>
<dbReference type="Gene3D" id="1.10.260.40">
    <property type="entry name" value="lambda repressor-like DNA-binding domains"/>
    <property type="match status" value="1"/>
</dbReference>
<evidence type="ECO:0000259" key="1">
    <source>
        <dbReference type="PROSITE" id="PS50943"/>
    </source>
</evidence>
<accession>A0AAU7D6F0</accession>
<name>A0AAU7D6F0_9BACT</name>
<dbReference type="AlphaFoldDB" id="A0AAU7D6F0"/>
<organism evidence="2">
    <name type="scientific">Edaphobacter paludis</name>
    <dbReference type="NCBI Taxonomy" id="3035702"/>
    <lineage>
        <taxon>Bacteria</taxon>
        <taxon>Pseudomonadati</taxon>
        <taxon>Acidobacteriota</taxon>
        <taxon>Terriglobia</taxon>
        <taxon>Terriglobales</taxon>
        <taxon>Acidobacteriaceae</taxon>
        <taxon>Edaphobacter</taxon>
    </lineage>
</organism>
<evidence type="ECO:0000313" key="2">
    <source>
        <dbReference type="EMBL" id="XBH12436.1"/>
    </source>
</evidence>
<protein>
    <submittedName>
        <fullName evidence="2">XRE family transcriptional regulator</fullName>
    </submittedName>
</protein>
<sequence length="115" mass="13098">MAIKWNDLNHKNSPEKREAIRHEAKDELERIGFGKLRQARQLTQVQLAERLDVPQAAISRMERRTDLLLSTLREYVEGMGGQLELRATFPEGGEFLLDPLVGSLVASSARKRMRG</sequence>
<dbReference type="SMART" id="SM00530">
    <property type="entry name" value="HTH_XRE"/>
    <property type="match status" value="1"/>
</dbReference>
<feature type="domain" description="HTH cro/C1-type" evidence="1">
    <location>
        <begin position="35"/>
        <end position="63"/>
    </location>
</feature>
<dbReference type="CDD" id="cd00093">
    <property type="entry name" value="HTH_XRE"/>
    <property type="match status" value="1"/>
</dbReference>
<dbReference type="Pfam" id="PF13744">
    <property type="entry name" value="HTH_37"/>
    <property type="match status" value="1"/>
</dbReference>
<dbReference type="InterPro" id="IPR010982">
    <property type="entry name" value="Lambda_DNA-bd_dom_sf"/>
</dbReference>
<dbReference type="InterPro" id="IPR001387">
    <property type="entry name" value="Cro/C1-type_HTH"/>
</dbReference>
<reference evidence="2" key="1">
    <citation type="submission" date="2023-03" db="EMBL/GenBank/DDBJ databases">
        <title>Edaphobacter sp.</title>
        <authorList>
            <person name="Huber K.J."/>
            <person name="Papendorf J."/>
            <person name="Pilke C."/>
            <person name="Bunk B."/>
            <person name="Sproeer C."/>
            <person name="Pester M."/>
        </authorList>
    </citation>
    <scope>NUCLEOTIDE SEQUENCE</scope>
    <source>
        <strain evidence="2">DSM 109920</strain>
    </source>
</reference>
<dbReference type="SUPFAM" id="SSF47413">
    <property type="entry name" value="lambda repressor-like DNA-binding domains"/>
    <property type="match status" value="1"/>
</dbReference>
<gene>
    <name evidence="2" type="ORF">P8936_12120</name>
</gene>
<dbReference type="GO" id="GO:0003677">
    <property type="term" value="F:DNA binding"/>
    <property type="evidence" value="ECO:0007669"/>
    <property type="project" value="InterPro"/>
</dbReference>
<dbReference type="EMBL" id="CP121195">
    <property type="protein sequence ID" value="XBH12436.1"/>
    <property type="molecule type" value="Genomic_DNA"/>
</dbReference>
<dbReference type="RefSeq" id="WP_348269458.1">
    <property type="nucleotide sequence ID" value="NZ_CP121195.1"/>
</dbReference>
<dbReference type="InterPro" id="IPR039554">
    <property type="entry name" value="HigA2-like_HTH"/>
</dbReference>